<feature type="transmembrane region" description="Helical" evidence="14">
    <location>
        <begin position="6"/>
        <end position="27"/>
    </location>
</feature>
<evidence type="ECO:0000256" key="2">
    <source>
        <dbReference type="ARBA" id="ARBA00005194"/>
    </source>
</evidence>
<keyword evidence="9" id="KW-0443">Lipid metabolism</keyword>
<keyword evidence="7" id="KW-0276">Fatty acid metabolism</keyword>
<evidence type="ECO:0000256" key="8">
    <source>
        <dbReference type="ARBA" id="ARBA00022989"/>
    </source>
</evidence>
<dbReference type="EMBL" id="CAKLBY020000193">
    <property type="protein sequence ID" value="CAK7932946.1"/>
    <property type="molecule type" value="Genomic_DNA"/>
</dbReference>
<evidence type="ECO:0000256" key="14">
    <source>
        <dbReference type="SAM" id="Phobius"/>
    </source>
</evidence>
<keyword evidence="10 14" id="KW-0472">Membrane</keyword>
<gene>
    <name evidence="15" type="ORF">PM001_LOCUS18096</name>
</gene>
<evidence type="ECO:0000256" key="7">
    <source>
        <dbReference type="ARBA" id="ARBA00022832"/>
    </source>
</evidence>
<evidence type="ECO:0000256" key="10">
    <source>
        <dbReference type="ARBA" id="ARBA00023136"/>
    </source>
</evidence>
<dbReference type="GO" id="GO:0005789">
    <property type="term" value="C:endoplasmic reticulum membrane"/>
    <property type="evidence" value="ECO:0007669"/>
    <property type="project" value="TreeGrafter"/>
</dbReference>
<proteinExistence type="inferred from homology"/>
<keyword evidence="5" id="KW-0444">Lipid biosynthesis</keyword>
<evidence type="ECO:0000256" key="5">
    <source>
        <dbReference type="ARBA" id="ARBA00022516"/>
    </source>
</evidence>
<comment type="subcellular location">
    <subcellularLocation>
        <location evidence="1">Membrane</location>
        <topology evidence="1">Multi-pass membrane protein</topology>
    </subcellularLocation>
</comment>
<evidence type="ECO:0000313" key="16">
    <source>
        <dbReference type="Proteomes" id="UP001162060"/>
    </source>
</evidence>
<evidence type="ECO:0000256" key="9">
    <source>
        <dbReference type="ARBA" id="ARBA00023098"/>
    </source>
</evidence>
<keyword evidence="8 14" id="KW-1133">Transmembrane helix</keyword>
<keyword evidence="11" id="KW-0275">Fatty acid biosynthesis</keyword>
<dbReference type="PANTHER" id="PTHR11035:SF3">
    <property type="entry name" value="VERY-LONG-CHAIN (3R)-3-HYDROXYACYL-COA DEHYDRATASE"/>
    <property type="match status" value="1"/>
</dbReference>
<comment type="similarity">
    <text evidence="3">Belongs to the very long-chain fatty acids dehydratase HACD family.</text>
</comment>
<dbReference type="GO" id="GO:0102158">
    <property type="term" value="F:very-long-chain (3R)-3-hydroxyacyl-CoA dehydratase activity"/>
    <property type="evidence" value="ECO:0007669"/>
    <property type="project" value="UniProtKB-EC"/>
</dbReference>
<evidence type="ECO:0000256" key="11">
    <source>
        <dbReference type="ARBA" id="ARBA00023160"/>
    </source>
</evidence>
<dbReference type="PANTHER" id="PTHR11035">
    <property type="entry name" value="VERY-LONG-CHAIN (3R)-3-HYDROXYACYL-COA DEHYDRATASE"/>
    <property type="match status" value="1"/>
</dbReference>
<dbReference type="Proteomes" id="UP001162060">
    <property type="component" value="Unassembled WGS sequence"/>
</dbReference>
<dbReference type="GO" id="GO:0042761">
    <property type="term" value="P:very long-chain fatty acid biosynthetic process"/>
    <property type="evidence" value="ECO:0007669"/>
    <property type="project" value="TreeGrafter"/>
</dbReference>
<accession>A0AAV1UDT9</accession>
<protein>
    <recommendedName>
        <fullName evidence="4">very-long-chain (3R)-3-hydroxyacyl-CoA dehydratase</fullName>
        <ecNumber evidence="4">4.2.1.134</ecNumber>
    </recommendedName>
</protein>
<evidence type="ECO:0000256" key="12">
    <source>
        <dbReference type="ARBA" id="ARBA00023239"/>
    </source>
</evidence>
<dbReference type="EC" id="4.2.1.134" evidence="4"/>
<name>A0AAV1UDT9_9STRA</name>
<comment type="pathway">
    <text evidence="2">Lipid metabolism; fatty acid biosynthesis.</text>
</comment>
<dbReference type="AlphaFoldDB" id="A0AAV1UDT9"/>
<evidence type="ECO:0000313" key="15">
    <source>
        <dbReference type="EMBL" id="CAK7932946.1"/>
    </source>
</evidence>
<keyword evidence="6 14" id="KW-0812">Transmembrane</keyword>
<dbReference type="InterPro" id="IPR007482">
    <property type="entry name" value="Tyr_Pase-like_PTPLA"/>
</dbReference>
<sequence>MANSSQLNPFLLVFNDVTCAGWAYVLYLTMKTVLKAREGDNLDWSQVAQITWDVVSLLLKVVQTMAVMDIVHDAVGFVRSPVGSTIMQLPRYSFHALNLYYAVPSFLFL</sequence>
<evidence type="ECO:0000256" key="1">
    <source>
        <dbReference type="ARBA" id="ARBA00004141"/>
    </source>
</evidence>
<dbReference type="GO" id="GO:0030148">
    <property type="term" value="P:sphingolipid biosynthetic process"/>
    <property type="evidence" value="ECO:0007669"/>
    <property type="project" value="TreeGrafter"/>
</dbReference>
<organism evidence="15 16">
    <name type="scientific">Peronospora matthiolae</name>
    <dbReference type="NCBI Taxonomy" id="2874970"/>
    <lineage>
        <taxon>Eukaryota</taxon>
        <taxon>Sar</taxon>
        <taxon>Stramenopiles</taxon>
        <taxon>Oomycota</taxon>
        <taxon>Peronosporomycetes</taxon>
        <taxon>Peronosporales</taxon>
        <taxon>Peronosporaceae</taxon>
        <taxon>Peronospora</taxon>
    </lineage>
</organism>
<comment type="catalytic activity">
    <reaction evidence="13">
        <text>a very-long-chain (3R)-3-hydroxyacyl-CoA = a very-long-chain (2E)-enoyl-CoA + H2O</text>
        <dbReference type="Rhea" id="RHEA:45812"/>
        <dbReference type="ChEBI" id="CHEBI:15377"/>
        <dbReference type="ChEBI" id="CHEBI:83728"/>
        <dbReference type="ChEBI" id="CHEBI:85440"/>
        <dbReference type="EC" id="4.2.1.134"/>
    </reaction>
</comment>
<evidence type="ECO:0000256" key="4">
    <source>
        <dbReference type="ARBA" id="ARBA00013122"/>
    </source>
</evidence>
<evidence type="ECO:0000256" key="6">
    <source>
        <dbReference type="ARBA" id="ARBA00022692"/>
    </source>
</evidence>
<evidence type="ECO:0000256" key="3">
    <source>
        <dbReference type="ARBA" id="ARBA00007811"/>
    </source>
</evidence>
<reference evidence="15" key="1">
    <citation type="submission" date="2024-01" db="EMBL/GenBank/DDBJ databases">
        <authorList>
            <person name="Webb A."/>
        </authorList>
    </citation>
    <scope>NUCLEOTIDE SEQUENCE</scope>
    <source>
        <strain evidence="15">Pm1</strain>
    </source>
</reference>
<evidence type="ECO:0000256" key="13">
    <source>
        <dbReference type="ARBA" id="ARBA00036671"/>
    </source>
</evidence>
<dbReference type="GO" id="GO:0030497">
    <property type="term" value="P:fatty acid elongation"/>
    <property type="evidence" value="ECO:0007669"/>
    <property type="project" value="TreeGrafter"/>
</dbReference>
<comment type="caution">
    <text evidence="15">The sequence shown here is derived from an EMBL/GenBank/DDBJ whole genome shotgun (WGS) entry which is preliminary data.</text>
</comment>
<keyword evidence="12" id="KW-0456">Lyase</keyword>